<organism evidence="1 2">
    <name type="scientific">Lachancea dasiensis</name>
    <dbReference type="NCBI Taxonomy" id="1072105"/>
    <lineage>
        <taxon>Eukaryota</taxon>
        <taxon>Fungi</taxon>
        <taxon>Dikarya</taxon>
        <taxon>Ascomycota</taxon>
        <taxon>Saccharomycotina</taxon>
        <taxon>Saccharomycetes</taxon>
        <taxon>Saccharomycetales</taxon>
        <taxon>Saccharomycetaceae</taxon>
        <taxon>Lachancea</taxon>
    </lineage>
</organism>
<name>A0A1G4K0N0_9SACH</name>
<dbReference type="AlphaFoldDB" id="A0A1G4K0N0"/>
<evidence type="ECO:0000313" key="2">
    <source>
        <dbReference type="Proteomes" id="UP000190274"/>
    </source>
</evidence>
<sequence length="299" mass="33684">MHILIADFDDTITNKDTIATLAELPYLYKSFSVPWSHFVDTYKQGFDKFPTSERTLPLLRTADKLKGYETINSANYHNIFGPELAYQKSLRPIELNSIGELERQRAFAGIQLTQIQEFAESRTSLLRKGFLEAWKNCSELHILSVNWCQQFIESLLLAAASKASLGPFPAIQTTCNSLCVQEGLLTGQFAKTIVTGYDKADKLGQICRTCQPDSTLWYVGDSETDLLPILYPNVNGVLLLDPHENSQKFWKITNVLGLSTKNLQGYADTPGVDTLRIDCKQKGALYLVKSWKAFTKLLR</sequence>
<dbReference type="PANTHER" id="PTHR28181:SF1">
    <property type="entry name" value="COLD TOLERANCE PROTEIN 1"/>
    <property type="match status" value="1"/>
</dbReference>
<dbReference type="Gene3D" id="3.40.50.1000">
    <property type="entry name" value="HAD superfamily/HAD-like"/>
    <property type="match status" value="1"/>
</dbReference>
<dbReference type="PANTHER" id="PTHR28181">
    <property type="entry name" value="UPF0655 PROTEIN YCR015C"/>
    <property type="match status" value="1"/>
</dbReference>
<dbReference type="InterPro" id="IPR050849">
    <property type="entry name" value="HAD-like_hydrolase_phosphatase"/>
</dbReference>
<evidence type="ECO:0000313" key="1">
    <source>
        <dbReference type="EMBL" id="SCU97060.1"/>
    </source>
</evidence>
<accession>A0A1G4K0N0</accession>
<dbReference type="EMBL" id="LT598461">
    <property type="protein sequence ID" value="SCU97060.1"/>
    <property type="molecule type" value="Genomic_DNA"/>
</dbReference>
<reference evidence="1 2" key="1">
    <citation type="submission" date="2016-03" db="EMBL/GenBank/DDBJ databases">
        <authorList>
            <person name="Devillers H."/>
        </authorList>
    </citation>
    <scope>NUCLEOTIDE SEQUENCE [LARGE SCALE GENOMIC DNA]</scope>
    <source>
        <strain evidence="1">CBS 10888</strain>
    </source>
</reference>
<dbReference type="InterPro" id="IPR036412">
    <property type="entry name" value="HAD-like_sf"/>
</dbReference>
<dbReference type="OrthoDB" id="10255128at2759"/>
<dbReference type="Proteomes" id="UP000190274">
    <property type="component" value="Chromosome H"/>
</dbReference>
<dbReference type="GO" id="GO:0042131">
    <property type="term" value="F:thiamine phosphate phosphatase activity"/>
    <property type="evidence" value="ECO:0007669"/>
    <property type="project" value="EnsemblFungi"/>
</dbReference>
<dbReference type="GO" id="GO:0006817">
    <property type="term" value="P:phosphate ion transport"/>
    <property type="evidence" value="ECO:0007669"/>
    <property type="project" value="EnsemblFungi"/>
</dbReference>
<gene>
    <name evidence="1" type="ORF">LADA_0H04214G</name>
</gene>
<keyword evidence="2" id="KW-1185">Reference proteome</keyword>
<proteinExistence type="predicted"/>
<dbReference type="SUPFAM" id="SSF56784">
    <property type="entry name" value="HAD-like"/>
    <property type="match status" value="1"/>
</dbReference>
<dbReference type="STRING" id="1266660.A0A1G4K0N0"/>
<dbReference type="InterPro" id="IPR023214">
    <property type="entry name" value="HAD_sf"/>
</dbReference>
<protein>
    <submittedName>
        <fullName evidence="1">LADA_0H04214g1_1</fullName>
    </submittedName>
</protein>